<sequence>MKKKQGNIVMFPKWKTRLENEGLKAIQEKRYEEALETFEPLFEHDVASHDVVTGKLVSLMELGKYEAAEELCEYLMKHDEDNYYQYLHIYLTILFQTSRYEELVGLLDEVFQEEDMPQQMRTQFWQLYEVSRKLVQEDDEQQNNKLVDEFFEGLSDEDIHKQWRSIIKLRKLSASPYIQPFEDLLTSEQLHPIIKTGIIQWFQEHQVNRNMEVSKFGLTERINPSQLKELHSDYVMQQMKMRLGDMEQKNPTMYEIVQNLLYRYLFVRYPLFPGDEEVPQIVAALRQLGHEYLQLPSPVVEESEKVEEYKHEILLCEQHYTLIMEE</sequence>
<evidence type="ECO:0000313" key="2">
    <source>
        <dbReference type="Proteomes" id="UP000198584"/>
    </source>
</evidence>
<dbReference type="SUPFAM" id="SSF116965">
    <property type="entry name" value="Hypothetical protein MPN330"/>
    <property type="match status" value="1"/>
</dbReference>
<reference evidence="1 2" key="1">
    <citation type="submission" date="2016-10" db="EMBL/GenBank/DDBJ databases">
        <authorList>
            <person name="de Groot N.N."/>
        </authorList>
    </citation>
    <scope>NUCLEOTIDE SEQUENCE [LARGE SCALE GENOMIC DNA]</scope>
    <source>
        <strain evidence="1 2">CCM7597</strain>
    </source>
</reference>
<dbReference type="Proteomes" id="UP000198584">
    <property type="component" value="Unassembled WGS sequence"/>
</dbReference>
<dbReference type="AlphaFoldDB" id="A0A1H4BUW2"/>
<dbReference type="STRING" id="571932.SAMN05421743_105155"/>
<evidence type="ECO:0000313" key="1">
    <source>
        <dbReference type="EMBL" id="SEA51857.1"/>
    </source>
</evidence>
<gene>
    <name evidence="1" type="ORF">SAMN05421743_105155</name>
</gene>
<dbReference type="OrthoDB" id="2961242at2"/>
<name>A0A1H4BUW2_9BACI</name>
<dbReference type="EMBL" id="FNQR01000005">
    <property type="protein sequence ID" value="SEA51857.1"/>
    <property type="molecule type" value="Genomic_DNA"/>
</dbReference>
<protein>
    <submittedName>
        <fullName evidence="1">Tetratricopeptide repeat-containing protein</fullName>
    </submittedName>
</protein>
<dbReference type="SUPFAM" id="SSF48452">
    <property type="entry name" value="TPR-like"/>
    <property type="match status" value="1"/>
</dbReference>
<organism evidence="1 2">
    <name type="scientific">Thalassobacillus cyri</name>
    <dbReference type="NCBI Taxonomy" id="571932"/>
    <lineage>
        <taxon>Bacteria</taxon>
        <taxon>Bacillati</taxon>
        <taxon>Bacillota</taxon>
        <taxon>Bacilli</taxon>
        <taxon>Bacillales</taxon>
        <taxon>Bacillaceae</taxon>
        <taxon>Thalassobacillus</taxon>
    </lineage>
</organism>
<accession>A0A1H4BUW2</accession>
<dbReference type="InterPro" id="IPR011990">
    <property type="entry name" value="TPR-like_helical_dom_sf"/>
</dbReference>
<proteinExistence type="predicted"/>
<dbReference type="RefSeq" id="WP_093044293.1">
    <property type="nucleotide sequence ID" value="NZ_FNQR01000005.1"/>
</dbReference>
<dbReference type="Gene3D" id="1.25.40.10">
    <property type="entry name" value="Tetratricopeptide repeat domain"/>
    <property type="match status" value="1"/>
</dbReference>
<keyword evidence="2" id="KW-1185">Reference proteome</keyword>